<dbReference type="InterPro" id="IPR002139">
    <property type="entry name" value="Ribo/fructo_kinase"/>
</dbReference>
<evidence type="ECO:0000256" key="5">
    <source>
        <dbReference type="ARBA" id="ARBA00022840"/>
    </source>
</evidence>
<dbReference type="PANTHER" id="PTHR43085:SF49">
    <property type="entry name" value="5-DEHYDRO-2-DEOXYGLUCONOKINASE"/>
    <property type="match status" value="1"/>
</dbReference>
<proteinExistence type="inferred from homology"/>
<comment type="similarity">
    <text evidence="1">Belongs to the carbohydrate kinase PfkB family.</text>
</comment>
<reference evidence="8 9" key="1">
    <citation type="submission" date="2019-05" db="EMBL/GenBank/DDBJ databases">
        <title>Nesterenkonia sp. GY239, isolated from the Southern Atlantic Ocean.</title>
        <authorList>
            <person name="Zhang G."/>
        </authorList>
    </citation>
    <scope>NUCLEOTIDE SEQUENCE [LARGE SCALE GENOMIC DNA]</scope>
    <source>
        <strain evidence="8 9">GY239</strain>
    </source>
</reference>
<dbReference type="CDD" id="cd01166">
    <property type="entry name" value="KdgK"/>
    <property type="match status" value="1"/>
</dbReference>
<dbReference type="OrthoDB" id="9792663at2"/>
<accession>A0A5R9APR2</accession>
<dbReference type="AlphaFoldDB" id="A0A5R9APR2"/>
<dbReference type="InterPro" id="IPR030830">
    <property type="entry name" value="Myo_inos_IolC"/>
</dbReference>
<gene>
    <name evidence="8" type="primary">iolC</name>
    <name evidence="8" type="ORF">FEF27_01070</name>
</gene>
<dbReference type="EMBL" id="VAWA01000001">
    <property type="protein sequence ID" value="TLP80004.1"/>
    <property type="molecule type" value="Genomic_DNA"/>
</dbReference>
<evidence type="ECO:0000256" key="4">
    <source>
        <dbReference type="ARBA" id="ARBA00022777"/>
    </source>
</evidence>
<evidence type="ECO:0000259" key="7">
    <source>
        <dbReference type="Pfam" id="PF00294"/>
    </source>
</evidence>
<dbReference type="PANTHER" id="PTHR43085">
    <property type="entry name" value="HEXOKINASE FAMILY MEMBER"/>
    <property type="match status" value="1"/>
</dbReference>
<feature type="region of interest" description="Disordered" evidence="6">
    <location>
        <begin position="321"/>
        <end position="341"/>
    </location>
</feature>
<dbReference type="GO" id="GO:0005524">
    <property type="term" value="F:ATP binding"/>
    <property type="evidence" value="ECO:0007669"/>
    <property type="project" value="UniProtKB-KW"/>
</dbReference>
<name>A0A5R9APR2_9MICC</name>
<protein>
    <submittedName>
        <fullName evidence="8">5-dehydro-2-deoxygluconokinase</fullName>
        <ecNumber evidence="8">2.7.1.92</ecNumber>
    </submittedName>
</protein>
<keyword evidence="5" id="KW-0067">ATP-binding</keyword>
<dbReference type="PRINTS" id="PR00990">
    <property type="entry name" value="RIBOKINASE"/>
</dbReference>
<evidence type="ECO:0000256" key="2">
    <source>
        <dbReference type="ARBA" id="ARBA00022679"/>
    </source>
</evidence>
<feature type="compositionally biased region" description="Low complexity" evidence="6">
    <location>
        <begin position="326"/>
        <end position="335"/>
    </location>
</feature>
<comment type="caution">
    <text evidence="8">The sequence shown here is derived from an EMBL/GenBank/DDBJ whole genome shotgun (WGS) entry which is preliminary data.</text>
</comment>
<dbReference type="Gene3D" id="2.20.150.10">
    <property type="entry name" value="putative 5-dehydro-2- deoxygluconokinase"/>
    <property type="match status" value="1"/>
</dbReference>
<keyword evidence="2 8" id="KW-0808">Transferase</keyword>
<feature type="domain" description="Carbohydrate kinase PfkB" evidence="7">
    <location>
        <begin position="5"/>
        <end position="307"/>
    </location>
</feature>
<dbReference type="Proteomes" id="UP000306544">
    <property type="component" value="Unassembled WGS sequence"/>
</dbReference>
<dbReference type="InterPro" id="IPR023314">
    <property type="entry name" value="Myo_inos_IolC-like_sf"/>
</dbReference>
<evidence type="ECO:0000256" key="1">
    <source>
        <dbReference type="ARBA" id="ARBA00010688"/>
    </source>
</evidence>
<dbReference type="NCBIfam" id="TIGR04382">
    <property type="entry name" value="myo_inos_iolC_N"/>
    <property type="match status" value="1"/>
</dbReference>
<evidence type="ECO:0000256" key="3">
    <source>
        <dbReference type="ARBA" id="ARBA00022741"/>
    </source>
</evidence>
<dbReference type="SUPFAM" id="SSF53613">
    <property type="entry name" value="Ribokinase-like"/>
    <property type="match status" value="1"/>
</dbReference>
<evidence type="ECO:0000256" key="6">
    <source>
        <dbReference type="SAM" id="MobiDB-lite"/>
    </source>
</evidence>
<evidence type="ECO:0000313" key="8">
    <source>
        <dbReference type="EMBL" id="TLP80004.1"/>
    </source>
</evidence>
<dbReference type="GO" id="GO:0047590">
    <property type="term" value="F:5-dehydro-2-deoxygluconokinase activity"/>
    <property type="evidence" value="ECO:0007669"/>
    <property type="project" value="UniProtKB-EC"/>
</dbReference>
<dbReference type="Gene3D" id="3.40.1190.20">
    <property type="match status" value="1"/>
</dbReference>
<keyword evidence="3" id="KW-0547">Nucleotide-binding</keyword>
<dbReference type="InterPro" id="IPR050306">
    <property type="entry name" value="PfkB_Carbo_kinase"/>
</dbReference>
<dbReference type="InterPro" id="IPR011611">
    <property type="entry name" value="PfkB_dom"/>
</dbReference>
<sequence>MSYDVITTGRISVDIYPNDIGVGLAEVQSFGKYLGGSPSNVAVAAARHGRRTAVITRTGNDPFGDFLRSELRRYGVDPRWATGVPGLQTPVTFCAIQPPEDFPLYFYGRSPSAPDWEIQAAEVDYDAVRATSIFWSTVTGMVRENSREAQLAMHQARPRQDLAPGQHTILDLDYRPMFWDSKAAAREQVERLLPYITVAVGNSEECSVAVGEGTPDEQADRLLEAGVKLAIVKLGSSGVMAATAEERVVSAPLPVQTVNGLGAGDSFGGALCHGLLAGWPLKNVLDFANAAGAYVAGEIACSEAMPTTTQLMDMLRDRGREVPHQAPAAASATAPGLGESR</sequence>
<dbReference type="Pfam" id="PF00294">
    <property type="entry name" value="PfkB"/>
    <property type="match status" value="1"/>
</dbReference>
<evidence type="ECO:0000313" key="9">
    <source>
        <dbReference type="Proteomes" id="UP000306544"/>
    </source>
</evidence>
<dbReference type="EC" id="2.7.1.92" evidence="8"/>
<keyword evidence="9" id="KW-1185">Reference proteome</keyword>
<dbReference type="RefSeq" id="WP_138168966.1">
    <property type="nucleotide sequence ID" value="NZ_VAWA01000001.1"/>
</dbReference>
<organism evidence="8 9">
    <name type="scientific">Nesterenkonia sphaerica</name>
    <dbReference type="NCBI Taxonomy" id="1804988"/>
    <lineage>
        <taxon>Bacteria</taxon>
        <taxon>Bacillati</taxon>
        <taxon>Actinomycetota</taxon>
        <taxon>Actinomycetes</taxon>
        <taxon>Micrococcales</taxon>
        <taxon>Micrococcaceae</taxon>
        <taxon>Nesterenkonia</taxon>
    </lineage>
</organism>
<keyword evidence="4 8" id="KW-0418">Kinase</keyword>
<dbReference type="InterPro" id="IPR029056">
    <property type="entry name" value="Ribokinase-like"/>
</dbReference>